<keyword evidence="3" id="KW-1185">Reference proteome</keyword>
<name>A0AAV9ECM0_ACOCL</name>
<accession>A0AAV9ECM0</accession>
<evidence type="ECO:0000313" key="2">
    <source>
        <dbReference type="EMBL" id="KAK1310073.1"/>
    </source>
</evidence>
<comment type="caution">
    <text evidence="2">The sequence shown here is derived from an EMBL/GenBank/DDBJ whole genome shotgun (WGS) entry which is preliminary data.</text>
</comment>
<feature type="compositionally biased region" description="Gly residues" evidence="1">
    <location>
        <begin position="83"/>
        <end position="95"/>
    </location>
</feature>
<dbReference type="AlphaFoldDB" id="A0AAV9ECM0"/>
<gene>
    <name evidence="2" type="ORF">QJS10_CPA08g00811</name>
</gene>
<organism evidence="2 3">
    <name type="scientific">Acorus calamus</name>
    <name type="common">Sweet flag</name>
    <dbReference type="NCBI Taxonomy" id="4465"/>
    <lineage>
        <taxon>Eukaryota</taxon>
        <taxon>Viridiplantae</taxon>
        <taxon>Streptophyta</taxon>
        <taxon>Embryophyta</taxon>
        <taxon>Tracheophyta</taxon>
        <taxon>Spermatophyta</taxon>
        <taxon>Magnoliopsida</taxon>
        <taxon>Liliopsida</taxon>
        <taxon>Acoraceae</taxon>
        <taxon>Acorus</taxon>
    </lineage>
</organism>
<feature type="compositionally biased region" description="Basic and acidic residues" evidence="1">
    <location>
        <begin position="1"/>
        <end position="10"/>
    </location>
</feature>
<proteinExistence type="predicted"/>
<evidence type="ECO:0000313" key="3">
    <source>
        <dbReference type="Proteomes" id="UP001180020"/>
    </source>
</evidence>
<reference evidence="2" key="1">
    <citation type="journal article" date="2023" name="Nat. Commun.">
        <title>Diploid and tetraploid genomes of Acorus and the evolution of monocots.</title>
        <authorList>
            <person name="Ma L."/>
            <person name="Liu K.W."/>
            <person name="Li Z."/>
            <person name="Hsiao Y.Y."/>
            <person name="Qi Y."/>
            <person name="Fu T."/>
            <person name="Tang G.D."/>
            <person name="Zhang D."/>
            <person name="Sun W.H."/>
            <person name="Liu D.K."/>
            <person name="Li Y."/>
            <person name="Chen G.Z."/>
            <person name="Liu X.D."/>
            <person name="Liao X.Y."/>
            <person name="Jiang Y.T."/>
            <person name="Yu X."/>
            <person name="Hao Y."/>
            <person name="Huang J."/>
            <person name="Zhao X.W."/>
            <person name="Ke S."/>
            <person name="Chen Y.Y."/>
            <person name="Wu W.L."/>
            <person name="Hsu J.L."/>
            <person name="Lin Y.F."/>
            <person name="Huang M.D."/>
            <person name="Li C.Y."/>
            <person name="Huang L."/>
            <person name="Wang Z.W."/>
            <person name="Zhao X."/>
            <person name="Zhong W.Y."/>
            <person name="Peng D.H."/>
            <person name="Ahmad S."/>
            <person name="Lan S."/>
            <person name="Zhang J.S."/>
            <person name="Tsai W.C."/>
            <person name="Van de Peer Y."/>
            <person name="Liu Z.J."/>
        </authorList>
    </citation>
    <scope>NUCLEOTIDE SEQUENCE</scope>
    <source>
        <strain evidence="2">CP</strain>
    </source>
</reference>
<dbReference type="EMBL" id="JAUJYO010000008">
    <property type="protein sequence ID" value="KAK1310073.1"/>
    <property type="molecule type" value="Genomic_DNA"/>
</dbReference>
<reference evidence="2" key="2">
    <citation type="submission" date="2023-06" db="EMBL/GenBank/DDBJ databases">
        <authorList>
            <person name="Ma L."/>
            <person name="Liu K.-W."/>
            <person name="Li Z."/>
            <person name="Hsiao Y.-Y."/>
            <person name="Qi Y."/>
            <person name="Fu T."/>
            <person name="Tang G."/>
            <person name="Zhang D."/>
            <person name="Sun W.-H."/>
            <person name="Liu D.-K."/>
            <person name="Li Y."/>
            <person name="Chen G.-Z."/>
            <person name="Liu X.-D."/>
            <person name="Liao X.-Y."/>
            <person name="Jiang Y.-T."/>
            <person name="Yu X."/>
            <person name="Hao Y."/>
            <person name="Huang J."/>
            <person name="Zhao X.-W."/>
            <person name="Ke S."/>
            <person name="Chen Y.-Y."/>
            <person name="Wu W.-L."/>
            <person name="Hsu J.-L."/>
            <person name="Lin Y.-F."/>
            <person name="Huang M.-D."/>
            <person name="Li C.-Y."/>
            <person name="Huang L."/>
            <person name="Wang Z.-W."/>
            <person name="Zhao X."/>
            <person name="Zhong W.-Y."/>
            <person name="Peng D.-H."/>
            <person name="Ahmad S."/>
            <person name="Lan S."/>
            <person name="Zhang J.-S."/>
            <person name="Tsai W.-C."/>
            <person name="Van De Peer Y."/>
            <person name="Liu Z.-J."/>
        </authorList>
    </citation>
    <scope>NUCLEOTIDE SEQUENCE</scope>
    <source>
        <strain evidence="2">CP</strain>
        <tissue evidence="2">Leaves</tissue>
    </source>
</reference>
<sequence length="127" mass="13181">MKPHDIRATKGTEGTGFPIRSCTPHPANNPEVAFHERGGGRAASPRRGKRTRDDRATPFGPDGHMGRIGGHRGMGEMVFPRGIPGGRAPGRGDSGGEPTAAPEIVKDAGRDGSWPHGGGESLPSQTG</sequence>
<feature type="region of interest" description="Disordered" evidence="1">
    <location>
        <begin position="1"/>
        <end position="127"/>
    </location>
</feature>
<protein>
    <submittedName>
        <fullName evidence="2">Uncharacterized protein</fullName>
    </submittedName>
</protein>
<dbReference type="Proteomes" id="UP001180020">
    <property type="component" value="Unassembled WGS sequence"/>
</dbReference>
<evidence type="ECO:0000256" key="1">
    <source>
        <dbReference type="SAM" id="MobiDB-lite"/>
    </source>
</evidence>